<proteinExistence type="predicted"/>
<accession>A0A5Q2FCQ6</accession>
<dbReference type="Pfam" id="PF00582">
    <property type="entry name" value="Usp"/>
    <property type="match status" value="1"/>
</dbReference>
<feature type="domain" description="UspA" evidence="1">
    <location>
        <begin position="20"/>
        <end position="137"/>
    </location>
</feature>
<dbReference type="Gene3D" id="3.40.50.12370">
    <property type="match status" value="1"/>
</dbReference>
<keyword evidence="3" id="KW-1185">Reference proteome</keyword>
<dbReference type="EMBL" id="CP045725">
    <property type="protein sequence ID" value="QGF22873.1"/>
    <property type="molecule type" value="Genomic_DNA"/>
</dbReference>
<sequence>MRVLLWIAPGTWPAVVDAARERPESDVITLIVADDPSDSVPTGALGGLIGRHRREPEPEVADLTADEGRALLEQAASALGRTCATRLVSGPTERVITAAAADADWLIVARDGDRAHLGPHSLGRHARFIIDHAPCTVQLIWPDSIPDLGTIPPPPR</sequence>
<dbReference type="Proteomes" id="UP000386847">
    <property type="component" value="Chromosome"/>
</dbReference>
<evidence type="ECO:0000313" key="3">
    <source>
        <dbReference type="Proteomes" id="UP000386847"/>
    </source>
</evidence>
<name>A0A5Q2FCQ6_9ACTN</name>
<dbReference type="AlphaFoldDB" id="A0A5Q2FCQ6"/>
<dbReference type="SUPFAM" id="SSF52402">
    <property type="entry name" value="Adenine nucleotide alpha hydrolases-like"/>
    <property type="match status" value="1"/>
</dbReference>
<dbReference type="InterPro" id="IPR006016">
    <property type="entry name" value="UspA"/>
</dbReference>
<dbReference type="RefSeq" id="WP_153571400.1">
    <property type="nucleotide sequence ID" value="NZ_CP045725.1"/>
</dbReference>
<dbReference type="KEGG" id="rain:Rai3103_03420"/>
<organism evidence="2 3">
    <name type="scientific">Raineyella fluvialis</name>
    <dbReference type="NCBI Taxonomy" id="2662261"/>
    <lineage>
        <taxon>Bacteria</taxon>
        <taxon>Bacillati</taxon>
        <taxon>Actinomycetota</taxon>
        <taxon>Actinomycetes</taxon>
        <taxon>Propionibacteriales</taxon>
        <taxon>Propionibacteriaceae</taxon>
        <taxon>Raineyella</taxon>
    </lineage>
</organism>
<protein>
    <submittedName>
        <fullName evidence="2">Universal stress protein</fullName>
    </submittedName>
</protein>
<evidence type="ECO:0000259" key="1">
    <source>
        <dbReference type="Pfam" id="PF00582"/>
    </source>
</evidence>
<reference evidence="2 3" key="1">
    <citation type="submission" date="2019-10" db="EMBL/GenBank/DDBJ databases">
        <title>Genomic analysis of Raineyella sp. CBA3103.</title>
        <authorList>
            <person name="Roh S.W."/>
        </authorList>
    </citation>
    <scope>NUCLEOTIDE SEQUENCE [LARGE SCALE GENOMIC DNA]</scope>
    <source>
        <strain evidence="2 3">CBA3103</strain>
    </source>
</reference>
<gene>
    <name evidence="2" type="ORF">Rai3103_03420</name>
</gene>
<evidence type="ECO:0000313" key="2">
    <source>
        <dbReference type="EMBL" id="QGF22873.1"/>
    </source>
</evidence>